<gene>
    <name evidence="2" type="ORF">D7V93_38675</name>
</gene>
<reference evidence="3" key="1">
    <citation type="submission" date="2018-09" db="EMBL/GenBank/DDBJ databases">
        <authorList>
            <person name="Livingstone P.G."/>
            <person name="Whitworth D.E."/>
        </authorList>
    </citation>
    <scope>NUCLEOTIDE SEQUENCE [LARGE SCALE GENOMIC DNA]</scope>
    <source>
        <strain evidence="3">CA051B</strain>
    </source>
</reference>
<sequence length="118" mass="12211">MKKILFGLAAMASLTLTACGGSVCDDAKDAGSHLKSVYESCGIDASDVEFTDEDVESCEESTKSCTDDDKDKLSAFTDCVNDISDCADKTQGEQTALLGKLVTCSGKISGLSSGCSTN</sequence>
<evidence type="ECO:0000313" key="2">
    <source>
        <dbReference type="EMBL" id="RKH41498.1"/>
    </source>
</evidence>
<organism evidence="2 3">
    <name type="scientific">Corallococcus llansteffanensis</name>
    <dbReference type="NCBI Taxonomy" id="2316731"/>
    <lineage>
        <taxon>Bacteria</taxon>
        <taxon>Pseudomonadati</taxon>
        <taxon>Myxococcota</taxon>
        <taxon>Myxococcia</taxon>
        <taxon>Myxococcales</taxon>
        <taxon>Cystobacterineae</taxon>
        <taxon>Myxococcaceae</taxon>
        <taxon>Corallococcus</taxon>
    </lineage>
</organism>
<dbReference type="EMBL" id="RAWB01000708">
    <property type="protein sequence ID" value="RKH41498.1"/>
    <property type="molecule type" value="Genomic_DNA"/>
</dbReference>
<proteinExistence type="predicted"/>
<dbReference type="RefSeq" id="WP_120648082.1">
    <property type="nucleotide sequence ID" value="NZ_RAWB01000708.1"/>
</dbReference>
<dbReference type="AlphaFoldDB" id="A0A3A8NB45"/>
<feature type="signal peptide" evidence="1">
    <location>
        <begin position="1"/>
        <end position="18"/>
    </location>
</feature>
<accession>A0A3A8NB45</accession>
<dbReference type="PROSITE" id="PS51257">
    <property type="entry name" value="PROKAR_LIPOPROTEIN"/>
    <property type="match status" value="1"/>
</dbReference>
<evidence type="ECO:0008006" key="4">
    <source>
        <dbReference type="Google" id="ProtNLM"/>
    </source>
</evidence>
<name>A0A3A8NB45_9BACT</name>
<comment type="caution">
    <text evidence="2">The sequence shown here is derived from an EMBL/GenBank/DDBJ whole genome shotgun (WGS) entry which is preliminary data.</text>
</comment>
<keyword evidence="3" id="KW-1185">Reference proteome</keyword>
<keyword evidence="1" id="KW-0732">Signal</keyword>
<evidence type="ECO:0000313" key="3">
    <source>
        <dbReference type="Proteomes" id="UP000272888"/>
    </source>
</evidence>
<dbReference type="Proteomes" id="UP000272888">
    <property type="component" value="Unassembled WGS sequence"/>
</dbReference>
<protein>
    <recommendedName>
        <fullName evidence="4">Lipoprotein</fullName>
    </recommendedName>
</protein>
<evidence type="ECO:0000256" key="1">
    <source>
        <dbReference type="SAM" id="SignalP"/>
    </source>
</evidence>
<feature type="chain" id="PRO_5017256092" description="Lipoprotein" evidence="1">
    <location>
        <begin position="19"/>
        <end position="118"/>
    </location>
</feature>